<dbReference type="Proteomes" id="UP001058974">
    <property type="component" value="Chromosome 2"/>
</dbReference>
<proteinExistence type="predicted"/>
<comment type="caution">
    <text evidence="2">The sequence shown here is derived from an EMBL/GenBank/DDBJ whole genome shotgun (WGS) entry which is preliminary data.</text>
</comment>
<gene>
    <name evidence="2" type="ORF">KIW84_024758</name>
</gene>
<organism evidence="2 3">
    <name type="scientific">Pisum sativum</name>
    <name type="common">Garden pea</name>
    <name type="synonym">Lathyrus oleraceus</name>
    <dbReference type="NCBI Taxonomy" id="3888"/>
    <lineage>
        <taxon>Eukaryota</taxon>
        <taxon>Viridiplantae</taxon>
        <taxon>Streptophyta</taxon>
        <taxon>Embryophyta</taxon>
        <taxon>Tracheophyta</taxon>
        <taxon>Spermatophyta</taxon>
        <taxon>Magnoliopsida</taxon>
        <taxon>eudicotyledons</taxon>
        <taxon>Gunneridae</taxon>
        <taxon>Pentapetalae</taxon>
        <taxon>rosids</taxon>
        <taxon>fabids</taxon>
        <taxon>Fabales</taxon>
        <taxon>Fabaceae</taxon>
        <taxon>Papilionoideae</taxon>
        <taxon>50 kb inversion clade</taxon>
        <taxon>NPAAA clade</taxon>
        <taxon>Hologalegina</taxon>
        <taxon>IRL clade</taxon>
        <taxon>Fabeae</taxon>
        <taxon>Lathyrus</taxon>
    </lineage>
</organism>
<keyword evidence="3" id="KW-1185">Reference proteome</keyword>
<dbReference type="AlphaFoldDB" id="A0A9D4YMC4"/>
<evidence type="ECO:0000256" key="1">
    <source>
        <dbReference type="SAM" id="MobiDB-lite"/>
    </source>
</evidence>
<name>A0A9D4YMC4_PEA</name>
<protein>
    <submittedName>
        <fullName evidence="2">Uncharacterized protein</fullName>
    </submittedName>
</protein>
<reference evidence="2 3" key="1">
    <citation type="journal article" date="2022" name="Nat. Genet.">
        <title>Improved pea reference genome and pan-genome highlight genomic features and evolutionary characteristics.</title>
        <authorList>
            <person name="Yang T."/>
            <person name="Liu R."/>
            <person name="Luo Y."/>
            <person name="Hu S."/>
            <person name="Wang D."/>
            <person name="Wang C."/>
            <person name="Pandey M.K."/>
            <person name="Ge S."/>
            <person name="Xu Q."/>
            <person name="Li N."/>
            <person name="Li G."/>
            <person name="Huang Y."/>
            <person name="Saxena R.K."/>
            <person name="Ji Y."/>
            <person name="Li M."/>
            <person name="Yan X."/>
            <person name="He Y."/>
            <person name="Liu Y."/>
            <person name="Wang X."/>
            <person name="Xiang C."/>
            <person name="Varshney R.K."/>
            <person name="Ding H."/>
            <person name="Gao S."/>
            <person name="Zong X."/>
        </authorList>
    </citation>
    <scope>NUCLEOTIDE SEQUENCE [LARGE SCALE GENOMIC DNA]</scope>
    <source>
        <strain evidence="2 3">cv. Zhongwan 6</strain>
    </source>
</reference>
<evidence type="ECO:0000313" key="2">
    <source>
        <dbReference type="EMBL" id="KAI5439111.1"/>
    </source>
</evidence>
<accession>A0A9D4YMC4</accession>
<sequence length="119" mass="13729">MHKTNRPGMQASTKPTKIITAKPVLVPPVINRNYFPGENKQKRRQRTKLVDPHSLLKLHPFLNLFRISSNSPSLQINNHNSGVEVTSITVRKSDRKGRIRPKRRRKIVAEIRVTVFRCS</sequence>
<evidence type="ECO:0000313" key="3">
    <source>
        <dbReference type="Proteomes" id="UP001058974"/>
    </source>
</evidence>
<dbReference type="Gramene" id="Psat02G0475800-T1">
    <property type="protein sequence ID" value="KAI5439111.1"/>
    <property type="gene ID" value="KIW84_024758"/>
</dbReference>
<dbReference type="EMBL" id="JAMSHJ010000002">
    <property type="protein sequence ID" value="KAI5439111.1"/>
    <property type="molecule type" value="Genomic_DNA"/>
</dbReference>
<feature type="region of interest" description="Disordered" evidence="1">
    <location>
        <begin position="1"/>
        <end position="20"/>
    </location>
</feature>